<dbReference type="Proteomes" id="UP000199150">
    <property type="component" value="Unassembled WGS sequence"/>
</dbReference>
<accession>A0A1G4TKA6</accession>
<reference evidence="5" key="1">
    <citation type="submission" date="2016-10" db="EMBL/GenBank/DDBJ databases">
        <authorList>
            <person name="Varghese N."/>
            <person name="Submissions S."/>
        </authorList>
    </citation>
    <scope>NUCLEOTIDE SEQUENCE [LARGE SCALE GENOMIC DNA]</scope>
    <source>
        <strain evidence="5">CGMCC 1.3431</strain>
    </source>
</reference>
<dbReference type="InterPro" id="IPR013783">
    <property type="entry name" value="Ig-like_fold"/>
</dbReference>
<keyword evidence="2" id="KW-0732">Signal</keyword>
<dbReference type="GO" id="GO:0004553">
    <property type="term" value="F:hydrolase activity, hydrolyzing O-glycosyl compounds"/>
    <property type="evidence" value="ECO:0007669"/>
    <property type="project" value="InterPro"/>
</dbReference>
<keyword evidence="5" id="KW-1185">Reference proteome</keyword>
<proteinExistence type="predicted"/>
<keyword evidence="1" id="KW-0378">Hydrolase</keyword>
<dbReference type="InterPro" id="IPR039329">
    <property type="entry name" value="SIAE"/>
</dbReference>
<dbReference type="PANTHER" id="PTHR22901">
    <property type="entry name" value="SIALATE O-ACETYLESTERASE"/>
    <property type="match status" value="1"/>
</dbReference>
<gene>
    <name evidence="4" type="ORF">SAMN02927928_3653</name>
</gene>
<feature type="signal peptide" evidence="2">
    <location>
        <begin position="1"/>
        <end position="24"/>
    </location>
</feature>
<dbReference type="STRING" id="260084.SAMN02927928_3653"/>
<evidence type="ECO:0000313" key="4">
    <source>
        <dbReference type="EMBL" id="SCW81903.1"/>
    </source>
</evidence>
<dbReference type="InterPro" id="IPR036514">
    <property type="entry name" value="SGNH_hydro_sf"/>
</dbReference>
<name>A0A1G4TKA6_9CAUL</name>
<feature type="chain" id="PRO_5011683065" evidence="2">
    <location>
        <begin position="25"/>
        <end position="658"/>
    </location>
</feature>
<dbReference type="GO" id="GO:0005975">
    <property type="term" value="P:carbohydrate metabolic process"/>
    <property type="evidence" value="ECO:0007669"/>
    <property type="project" value="InterPro"/>
</dbReference>
<feature type="domain" description="Sialate O-acetylesterase" evidence="3">
    <location>
        <begin position="429"/>
        <end position="550"/>
    </location>
</feature>
<dbReference type="InterPro" id="IPR008979">
    <property type="entry name" value="Galactose-bd-like_sf"/>
</dbReference>
<evidence type="ECO:0000313" key="5">
    <source>
        <dbReference type="Proteomes" id="UP000199150"/>
    </source>
</evidence>
<protein>
    <submittedName>
        <fullName evidence="4">Sialate O-acetylesterase</fullName>
    </submittedName>
</protein>
<dbReference type="RefSeq" id="WP_170828380.1">
    <property type="nucleotide sequence ID" value="NZ_CBCRYE010000002.1"/>
</dbReference>
<dbReference type="SUPFAM" id="SSF52266">
    <property type="entry name" value="SGNH hydrolase"/>
    <property type="match status" value="1"/>
</dbReference>
<dbReference type="EMBL" id="FMTS01000009">
    <property type="protein sequence ID" value="SCW81903.1"/>
    <property type="molecule type" value="Genomic_DNA"/>
</dbReference>
<dbReference type="Gene3D" id="3.40.50.1110">
    <property type="entry name" value="SGNH hydrolase"/>
    <property type="match status" value="2"/>
</dbReference>
<dbReference type="GO" id="GO:0001681">
    <property type="term" value="F:sialate O-acetylesterase activity"/>
    <property type="evidence" value="ECO:0007669"/>
    <property type="project" value="InterPro"/>
</dbReference>
<dbReference type="InterPro" id="IPR005181">
    <property type="entry name" value="SASA"/>
</dbReference>
<dbReference type="PANTHER" id="PTHR22901:SF0">
    <property type="entry name" value="SIALATE O-ACETYLESTERASE"/>
    <property type="match status" value="1"/>
</dbReference>
<organism evidence="4 5">
    <name type="scientific">Asticcacaulis taihuensis</name>
    <dbReference type="NCBI Taxonomy" id="260084"/>
    <lineage>
        <taxon>Bacteria</taxon>
        <taxon>Pseudomonadati</taxon>
        <taxon>Pseudomonadota</taxon>
        <taxon>Alphaproteobacteria</taxon>
        <taxon>Caulobacterales</taxon>
        <taxon>Caulobacteraceae</taxon>
        <taxon>Asticcacaulis</taxon>
    </lineage>
</organism>
<sequence length="658" mass="70454">MKYKVTNAIFTAAIAFGGVTAAHAQEAFGLAPVFTDHAVLQRDKPVAVWGQGPANEAVNLTLSEGNRVVTSISGKADASGHFSLSLPQQAAGGPYALTVSDTHGHTQTLNDILVGDVWLCSGQSNMEFPLKAANNGESEVAGAGNPQLRIFDVPRNSQASPVTGFVKGAQWKVSSPASVPNTSAVCYFMARELADKTHVPQGVIHASWGGTAAELWVSREGLSAFDDMREVLSVQDLYRTDPRAAMSDWEAHSKAWWREHDPDYNQVGLWSGKGFDDAVWPTLVASGVWESSGVPALRAFDGVVWYRQTVTLTADQAAHAVSLDLGPVDDSDTTWVNGVLVGTTDGWTLPRHYTLPKGTLKAGQNVIAVRVLDSGGGGGLYDAPSDRALLLESGARITLSAEWHYHIGADIKAMGTPPTAPWSEAAAPAVLYNGMIAPVAPYSLRGIAWYQGESNAGNPALYAKLLPALVKDWREHFEAPDLPFLVVQLSAFGTPQDVPAASGWGEIRDIQRQLEQNDPHVGMAVSYDVGDRFDIHPTQKRQVGLRLALAARKVAYGEALKLGPRPERVYRRGNDLVVDFQGVNGALRAYGGKDVLGFEVCAATCHFASAHIEGNTVVLPGEAIANARSVRFGWADVPYLNLYDGADLPASPFAMDIN</sequence>
<evidence type="ECO:0000256" key="2">
    <source>
        <dbReference type="SAM" id="SignalP"/>
    </source>
</evidence>
<dbReference type="AlphaFoldDB" id="A0A1G4TKA6"/>
<dbReference type="Gene3D" id="2.60.40.10">
    <property type="entry name" value="Immunoglobulins"/>
    <property type="match status" value="1"/>
</dbReference>
<dbReference type="SUPFAM" id="SSF49785">
    <property type="entry name" value="Galactose-binding domain-like"/>
    <property type="match status" value="1"/>
</dbReference>
<dbReference type="Pfam" id="PF03629">
    <property type="entry name" value="SASA"/>
    <property type="match status" value="1"/>
</dbReference>
<evidence type="ECO:0000256" key="1">
    <source>
        <dbReference type="ARBA" id="ARBA00022801"/>
    </source>
</evidence>
<evidence type="ECO:0000259" key="3">
    <source>
        <dbReference type="Pfam" id="PF03629"/>
    </source>
</evidence>